<evidence type="ECO:0000313" key="2">
    <source>
        <dbReference type="Proteomes" id="UP000821845"/>
    </source>
</evidence>
<gene>
    <name evidence="1" type="ORF">HPB50_002949</name>
</gene>
<reference evidence="1" key="1">
    <citation type="submission" date="2020-05" db="EMBL/GenBank/DDBJ databases">
        <title>Large-scale comparative analyses of tick genomes elucidate their genetic diversity and vector capacities.</title>
        <authorList>
            <person name="Jia N."/>
            <person name="Wang J."/>
            <person name="Shi W."/>
            <person name="Du L."/>
            <person name="Sun Y."/>
            <person name="Zhan W."/>
            <person name="Jiang J."/>
            <person name="Wang Q."/>
            <person name="Zhang B."/>
            <person name="Ji P."/>
            <person name="Sakyi L.B."/>
            <person name="Cui X."/>
            <person name="Yuan T."/>
            <person name="Jiang B."/>
            <person name="Yang W."/>
            <person name="Lam T.T.-Y."/>
            <person name="Chang Q."/>
            <person name="Ding S."/>
            <person name="Wang X."/>
            <person name="Zhu J."/>
            <person name="Ruan X."/>
            <person name="Zhao L."/>
            <person name="Wei J."/>
            <person name="Que T."/>
            <person name="Du C."/>
            <person name="Cheng J."/>
            <person name="Dai P."/>
            <person name="Han X."/>
            <person name="Huang E."/>
            <person name="Gao Y."/>
            <person name="Liu J."/>
            <person name="Shao H."/>
            <person name="Ye R."/>
            <person name="Li L."/>
            <person name="Wei W."/>
            <person name="Wang X."/>
            <person name="Wang C."/>
            <person name="Yang T."/>
            <person name="Huo Q."/>
            <person name="Li W."/>
            <person name="Guo W."/>
            <person name="Chen H."/>
            <person name="Zhou L."/>
            <person name="Ni X."/>
            <person name="Tian J."/>
            <person name="Zhou Y."/>
            <person name="Sheng Y."/>
            <person name="Liu T."/>
            <person name="Pan Y."/>
            <person name="Xia L."/>
            <person name="Li J."/>
            <person name="Zhao F."/>
            <person name="Cao W."/>
        </authorList>
    </citation>
    <scope>NUCLEOTIDE SEQUENCE</scope>
    <source>
        <strain evidence="1">Hyas-2018</strain>
    </source>
</reference>
<organism evidence="1 2">
    <name type="scientific">Hyalomma asiaticum</name>
    <name type="common">Tick</name>
    <dbReference type="NCBI Taxonomy" id="266040"/>
    <lineage>
        <taxon>Eukaryota</taxon>
        <taxon>Metazoa</taxon>
        <taxon>Ecdysozoa</taxon>
        <taxon>Arthropoda</taxon>
        <taxon>Chelicerata</taxon>
        <taxon>Arachnida</taxon>
        <taxon>Acari</taxon>
        <taxon>Parasitiformes</taxon>
        <taxon>Ixodida</taxon>
        <taxon>Ixodoidea</taxon>
        <taxon>Ixodidae</taxon>
        <taxon>Hyalomminae</taxon>
        <taxon>Hyalomma</taxon>
    </lineage>
</organism>
<evidence type="ECO:0000313" key="1">
    <source>
        <dbReference type="EMBL" id="KAH6935000.1"/>
    </source>
</evidence>
<comment type="caution">
    <text evidence="1">The sequence shown here is derived from an EMBL/GenBank/DDBJ whole genome shotgun (WGS) entry which is preliminary data.</text>
</comment>
<name>A0ACB7SKA6_HYAAI</name>
<dbReference type="Proteomes" id="UP000821845">
    <property type="component" value="Chromosome 3"/>
</dbReference>
<accession>A0ACB7SKA6</accession>
<dbReference type="EMBL" id="CM023483">
    <property type="protein sequence ID" value="KAH6935000.1"/>
    <property type="molecule type" value="Genomic_DNA"/>
</dbReference>
<sequence length="798" mass="87796">MPRWPQQLQQCASGRGGQGADPQQVQQPGQQPSSKEDHHRSPSAASDAHEQSFLTTCVGSIAELSELLAAVTQLYRSRTGSQRPPLSWGPGAVHALYHYMRCSQLEHAEHGSSRRSAGPELIYERPYQVLPPLVEWVRVAHAHAEYRRSPLVDQDDVMQAARLLLPGVDCPVRAIGELHEERLLLLRRSSSTSADDVQQQPQEWARQLQTELAFRLLSLCGQQGTGAAVVSQALALLPASTRLDTRDQRGLTPLMLACARGDEVAARVLVQAGADIHAEAPLCTPQCPLAIPEVQGWTALTFATTQGMASTVRMLLEKGANVEGSSAPNEEKVTETPLQLAVAFTLLDILGNEGWNLLSSLLSKPASRRPPGADQRAPVVWSEAVLLLHQFLDAQSYGGAHPRGCYGAAAVAAAHGRRSALRRLLAHRALPEADDQGDVLSLHEILAEGAGTTDRRTTRSNKISSPDEGLEGGGQQVQQRKAGQPLSKAHVKALQEAMYQSAENGYLEVTLDLRSIGVPWTLHCWMQTLTMAHEQQLESTIDELLQDFLHVWPEDCSTQFVEDCLPLLFSIFRHSKIPTAFVIHPTWPAMHKNPKYVNNPEMSDVQFRVEGRAFYAHKIILVNASPRFKAMLSSKSAEGSTPVVQINDIRYDIFQLVMQYLYKGGCEDFDIDQNDVLELPRSSNWTASYASARRAVPSAVDLDNVVATYVHAKVYNAVQLLEYCQGFLLQNLVALLSYDDGVRKLLFGKRLHNHDVLSGLLLTLQARVKQRVAMSKSLAGKRASTGHDGKMRLVAPNK</sequence>
<protein>
    <submittedName>
        <fullName evidence="1">Uncharacterized protein</fullName>
    </submittedName>
</protein>
<keyword evidence="2" id="KW-1185">Reference proteome</keyword>
<proteinExistence type="predicted"/>